<evidence type="ECO:0000313" key="2">
    <source>
        <dbReference type="EMBL" id="TGK17966.1"/>
    </source>
</evidence>
<proteinExistence type="predicted"/>
<feature type="domain" description="6-hydroxymethylpterin diphosphokinase MptE-like" evidence="1">
    <location>
        <begin position="200"/>
        <end position="370"/>
    </location>
</feature>
<dbReference type="InterPro" id="IPR002826">
    <property type="entry name" value="MptE-like"/>
</dbReference>
<reference evidence="2" key="1">
    <citation type="journal article" date="2019" name="PLoS Negl. Trop. Dis.">
        <title>Revisiting the worldwide diversity of Leptospira species in the environment.</title>
        <authorList>
            <person name="Vincent A.T."/>
            <person name="Schiettekatte O."/>
            <person name="Bourhy P."/>
            <person name="Veyrier F.J."/>
            <person name="Picardeau M."/>
        </authorList>
    </citation>
    <scope>NUCLEOTIDE SEQUENCE [LARGE SCALE GENOMIC DNA]</scope>
    <source>
        <strain evidence="2">SCS5</strain>
    </source>
</reference>
<evidence type="ECO:0000259" key="1">
    <source>
        <dbReference type="Pfam" id="PF01973"/>
    </source>
</evidence>
<dbReference type="PANTHER" id="PTHR41786">
    <property type="entry name" value="MOTILITY ACCESSORY FACTOR MAF"/>
    <property type="match status" value="1"/>
</dbReference>
<dbReference type="AlphaFoldDB" id="A0A4R9GNG5"/>
<dbReference type="Proteomes" id="UP000297855">
    <property type="component" value="Unassembled WGS sequence"/>
</dbReference>
<protein>
    <submittedName>
        <fullName evidence="2">DUF115 domain-containing protein</fullName>
    </submittedName>
</protein>
<dbReference type="EMBL" id="RQEV01000011">
    <property type="protein sequence ID" value="TGK17966.1"/>
    <property type="molecule type" value="Genomic_DNA"/>
</dbReference>
<dbReference type="OrthoDB" id="5458680at2"/>
<keyword evidence="3" id="KW-1185">Reference proteome</keyword>
<evidence type="ECO:0000313" key="3">
    <source>
        <dbReference type="Proteomes" id="UP000297855"/>
    </source>
</evidence>
<organism evidence="2 3">
    <name type="scientific">Leptospira fluminis</name>
    <dbReference type="NCBI Taxonomy" id="2484979"/>
    <lineage>
        <taxon>Bacteria</taxon>
        <taxon>Pseudomonadati</taxon>
        <taxon>Spirochaetota</taxon>
        <taxon>Spirochaetia</taxon>
        <taxon>Leptospirales</taxon>
        <taxon>Leptospiraceae</taxon>
        <taxon>Leptospira</taxon>
    </lineage>
</organism>
<name>A0A4R9GNG5_9LEPT</name>
<dbReference type="Pfam" id="PF01973">
    <property type="entry name" value="MptE-like"/>
    <property type="match status" value="1"/>
</dbReference>
<dbReference type="PANTHER" id="PTHR41786:SF1">
    <property type="entry name" value="6-HYDROXYMETHYLPTERIN DIPHOSPHOKINASE MPTE-LIKE DOMAIN-CONTAINING PROTEIN"/>
    <property type="match status" value="1"/>
</dbReference>
<dbReference type="RefSeq" id="WP_135813622.1">
    <property type="nucleotide sequence ID" value="NZ_RQEV01000011.1"/>
</dbReference>
<sequence length="627" mass="71277">MKEIDSDLLDRNLNALRVLDPRIADRILSSESMGEPIPTGSGHPSLRIDSTILHSAREPYTEAVRQLASLKKGDEDRVFLFFGSGLGYSILHALEFEKIVCVWMEPFPGILKRAFSLRDFSEALANRRLRILLTPFDETSFYDCFKGISGLPISFIPHRGSLQWKPEDYQEPRFLAETFFHKKDVNTATLTRFEKIWTGNFLRNLPEILDLHPIHSIFEICDSRIDIVVCGAGPTLSEALDSLREHRKRFVLIAVDTALAVLQKAGIDPDLVFSVDPQPLNSKYLEGYQGQASIVFDPTTTYHSLRMGISERGGFFTSSPFPWIKLIESRVLEGIGSLDFGGSVSTNACSLAEKMGARSILLVGQDLSFPHTLAHCKGAVLEERLNFLESRKFRREKHNHKQMTALPARWVESETGETLRTNAKLLIFKKWFEERKKNIPWRNLGKNGARLEGIPFVEFSDWFLQNPPEESFIDRIREKIRGIRKSTPMQIHTEIISDLRGILKELIEFSKDVRSGENLSRKIYTLISDGAKDREGIRKALREIDGIDERVASKKGLTEFLGASLQRTILSITEGYETELTLEEKKNEQLAVAKKSVLLYEGLRTATDMNIRLLKRSVLRIQSAHKC</sequence>
<comment type="caution">
    <text evidence="2">The sequence shown here is derived from an EMBL/GenBank/DDBJ whole genome shotgun (WGS) entry which is preliminary data.</text>
</comment>
<gene>
    <name evidence="2" type="ORF">EHO61_10925</name>
</gene>
<accession>A0A4R9GNG5</accession>